<reference evidence="2 3" key="1">
    <citation type="submission" date="2023-02" db="EMBL/GenBank/DDBJ databases">
        <title>LHISI_Scaffold_Assembly.</title>
        <authorList>
            <person name="Stuart O.P."/>
            <person name="Cleave R."/>
            <person name="Magrath M.J.L."/>
            <person name="Mikheyev A.S."/>
        </authorList>
    </citation>
    <scope>NUCLEOTIDE SEQUENCE [LARGE SCALE GENOMIC DNA]</scope>
    <source>
        <strain evidence="2">Daus_M_001</strain>
        <tissue evidence="2">Leg muscle</tissue>
    </source>
</reference>
<organism evidence="2 3">
    <name type="scientific">Dryococelus australis</name>
    <dbReference type="NCBI Taxonomy" id="614101"/>
    <lineage>
        <taxon>Eukaryota</taxon>
        <taxon>Metazoa</taxon>
        <taxon>Ecdysozoa</taxon>
        <taxon>Arthropoda</taxon>
        <taxon>Hexapoda</taxon>
        <taxon>Insecta</taxon>
        <taxon>Pterygota</taxon>
        <taxon>Neoptera</taxon>
        <taxon>Polyneoptera</taxon>
        <taxon>Phasmatodea</taxon>
        <taxon>Verophasmatodea</taxon>
        <taxon>Anareolatae</taxon>
        <taxon>Phasmatidae</taxon>
        <taxon>Eurycanthinae</taxon>
        <taxon>Dryococelus</taxon>
    </lineage>
</organism>
<accession>A0ABQ9H1X6</accession>
<name>A0ABQ9H1X6_9NEOP</name>
<dbReference type="EMBL" id="JARBHB010000007">
    <property type="protein sequence ID" value="KAJ8878259.1"/>
    <property type="molecule type" value="Genomic_DNA"/>
</dbReference>
<evidence type="ECO:0000256" key="1">
    <source>
        <dbReference type="SAM" id="MobiDB-lite"/>
    </source>
</evidence>
<gene>
    <name evidence="2" type="ORF">PR048_018836</name>
</gene>
<keyword evidence="3" id="KW-1185">Reference proteome</keyword>
<proteinExistence type="predicted"/>
<feature type="compositionally biased region" description="Acidic residues" evidence="1">
    <location>
        <begin position="48"/>
        <end position="57"/>
    </location>
</feature>
<comment type="caution">
    <text evidence="2">The sequence shown here is derived from an EMBL/GenBank/DDBJ whole genome shotgun (WGS) entry which is preliminary data.</text>
</comment>
<sequence length="251" mass="28274">MARRHGLTTEQALRYFQDICETNTDSENRDNDLSSGDEYMPQNSDNGADSDEEPEVFQDAEVQQQSQTTDLSVTLERNELTTVQQASQMEVVEVELAQQNDCSQMPSETVTVMQPQGSVASVHAGLPIGDTKVVKDGTEREVIDFGNNFSGRRRAQNVGPTLHVMRQIKDNSPPSAWRLMLTPRILLHIKTCTEQEAHQKLQDDTMAITMTELEAFISIINDRGAYVTKSLELSTLWSSIWRPNFFTQTMT</sequence>
<feature type="region of interest" description="Disordered" evidence="1">
    <location>
        <begin position="22"/>
        <end position="57"/>
    </location>
</feature>
<dbReference type="Proteomes" id="UP001159363">
    <property type="component" value="Chromosome 6"/>
</dbReference>
<evidence type="ECO:0000313" key="2">
    <source>
        <dbReference type="EMBL" id="KAJ8878259.1"/>
    </source>
</evidence>
<evidence type="ECO:0000313" key="3">
    <source>
        <dbReference type="Proteomes" id="UP001159363"/>
    </source>
</evidence>
<protein>
    <submittedName>
        <fullName evidence="2">Uncharacterized protein</fullName>
    </submittedName>
</protein>